<evidence type="ECO:0000313" key="1">
    <source>
        <dbReference type="EMBL" id="SVD05305.1"/>
    </source>
</evidence>
<reference evidence="1" key="1">
    <citation type="submission" date="2018-05" db="EMBL/GenBank/DDBJ databases">
        <authorList>
            <person name="Lanie J.A."/>
            <person name="Ng W.-L."/>
            <person name="Kazmierczak K.M."/>
            <person name="Andrzejewski T.M."/>
            <person name="Davidsen T.M."/>
            <person name="Wayne K.J."/>
            <person name="Tettelin H."/>
            <person name="Glass J.I."/>
            <person name="Rusch D."/>
            <person name="Podicherti R."/>
            <person name="Tsui H.-C.T."/>
            <person name="Winkler M.E."/>
        </authorList>
    </citation>
    <scope>NUCLEOTIDE SEQUENCE</scope>
</reference>
<feature type="non-terminal residue" evidence="1">
    <location>
        <position position="56"/>
    </location>
</feature>
<proteinExistence type="predicted"/>
<gene>
    <name evidence="1" type="ORF">METZ01_LOCUS358159</name>
</gene>
<dbReference type="AlphaFoldDB" id="A0A382S782"/>
<dbReference type="EMBL" id="UINC01126677">
    <property type="protein sequence ID" value="SVD05305.1"/>
    <property type="molecule type" value="Genomic_DNA"/>
</dbReference>
<sequence length="56" mass="6323">VFFLTGHMNYYSVCPFLRVLRCYSTSLSGVAKVYNRTAFSDEGGAYRLAGFFLRVA</sequence>
<organism evidence="1">
    <name type="scientific">marine metagenome</name>
    <dbReference type="NCBI Taxonomy" id="408172"/>
    <lineage>
        <taxon>unclassified sequences</taxon>
        <taxon>metagenomes</taxon>
        <taxon>ecological metagenomes</taxon>
    </lineage>
</organism>
<name>A0A382S782_9ZZZZ</name>
<protein>
    <submittedName>
        <fullName evidence="1">Uncharacterized protein</fullName>
    </submittedName>
</protein>
<accession>A0A382S782</accession>
<feature type="non-terminal residue" evidence="1">
    <location>
        <position position="1"/>
    </location>
</feature>